<evidence type="ECO:0000256" key="8">
    <source>
        <dbReference type="ARBA" id="ARBA00029545"/>
    </source>
</evidence>
<evidence type="ECO:0000256" key="5">
    <source>
        <dbReference type="ARBA" id="ARBA00023288"/>
    </source>
</evidence>
<dbReference type="RefSeq" id="WP_133581836.1">
    <property type="nucleotide sequence ID" value="NZ_SNYJ01000020.1"/>
</dbReference>
<evidence type="ECO:0000256" key="4">
    <source>
        <dbReference type="ARBA" id="ARBA00023287"/>
    </source>
</evidence>
<keyword evidence="4" id="KW-0178">Competence</keyword>
<evidence type="ECO:0000256" key="3">
    <source>
        <dbReference type="ARBA" id="ARBA00023044"/>
    </source>
</evidence>
<comment type="subcellular location">
    <subcellularLocation>
        <location evidence="1">Secreted</location>
    </subcellularLocation>
</comment>
<keyword evidence="3" id="KW-0588">Pheromone</keyword>
<keyword evidence="5" id="KW-0449">Lipoprotein</keyword>
<dbReference type="InterPro" id="IPR009233">
    <property type="entry name" value="Competence_ComX_Bacillus"/>
</dbReference>
<proteinExistence type="predicted"/>
<keyword evidence="11" id="KW-1185">Reference proteome</keyword>
<gene>
    <name evidence="10" type="ORF">EV213_12034</name>
</gene>
<evidence type="ECO:0000256" key="7">
    <source>
        <dbReference type="ARBA" id="ARBA00029483"/>
    </source>
</evidence>
<keyword evidence="2" id="KW-0964">Secreted</keyword>
<keyword evidence="6" id="KW-0636">Prenylation</keyword>
<dbReference type="OrthoDB" id="2937408at2"/>
<dbReference type="GO" id="GO:0030420">
    <property type="term" value="P:establishment of competence for transformation"/>
    <property type="evidence" value="ECO:0007669"/>
    <property type="project" value="UniProtKB-KW"/>
</dbReference>
<comment type="caution">
    <text evidence="10">The sequence shown here is derived from an EMBL/GenBank/DDBJ whole genome shotgun (WGS) entry which is preliminary data.</text>
</comment>
<evidence type="ECO:0000256" key="2">
    <source>
        <dbReference type="ARBA" id="ARBA00022525"/>
    </source>
</evidence>
<evidence type="ECO:0000256" key="1">
    <source>
        <dbReference type="ARBA" id="ARBA00004613"/>
    </source>
</evidence>
<evidence type="ECO:0000256" key="9">
    <source>
        <dbReference type="ARBA" id="ARBA00030321"/>
    </source>
</evidence>
<evidence type="ECO:0000313" key="11">
    <source>
        <dbReference type="Proteomes" id="UP000295632"/>
    </source>
</evidence>
<comment type="subunit">
    <text evidence="7">Interacts directly with the sensor histidine kinase ComP and stimulates its activity.</text>
</comment>
<dbReference type="GO" id="GO:0005186">
    <property type="term" value="F:pheromone activity"/>
    <property type="evidence" value="ECO:0007669"/>
    <property type="project" value="UniProtKB-KW"/>
</dbReference>
<dbReference type="GO" id="GO:0005576">
    <property type="term" value="C:extracellular region"/>
    <property type="evidence" value="ECO:0007669"/>
    <property type="project" value="UniProtKB-SubCell"/>
</dbReference>
<accession>A0A4R6TV41</accession>
<evidence type="ECO:0000256" key="6">
    <source>
        <dbReference type="ARBA" id="ARBA00023289"/>
    </source>
</evidence>
<protein>
    <recommendedName>
        <fullName evidence="8">ComX pheromone</fullName>
    </recommendedName>
    <alternativeName>
        <fullName evidence="9">Competence pheromone</fullName>
    </alternativeName>
</protein>
<reference evidence="10 11" key="1">
    <citation type="submission" date="2019-03" db="EMBL/GenBank/DDBJ databases">
        <title>Genomic Encyclopedia of Type Strains, Phase IV (KMG-IV): sequencing the most valuable type-strain genomes for metagenomic binning, comparative biology and taxonomic classification.</title>
        <authorList>
            <person name="Goeker M."/>
        </authorList>
    </citation>
    <scope>NUCLEOTIDE SEQUENCE [LARGE SCALE GENOMIC DNA]</scope>
    <source>
        <strain evidence="10 11">DSM 28697</strain>
    </source>
</reference>
<evidence type="ECO:0000313" key="10">
    <source>
        <dbReference type="EMBL" id="TDQ36103.1"/>
    </source>
</evidence>
<dbReference type="Proteomes" id="UP000295632">
    <property type="component" value="Unassembled WGS sequence"/>
</dbReference>
<dbReference type="AlphaFoldDB" id="A0A4R6TV41"/>
<name>A0A4R6TV41_9BACI</name>
<organism evidence="10 11">
    <name type="scientific">Aureibacillus halotolerans</name>
    <dbReference type="NCBI Taxonomy" id="1508390"/>
    <lineage>
        <taxon>Bacteria</taxon>
        <taxon>Bacillati</taxon>
        <taxon>Bacillota</taxon>
        <taxon>Bacilli</taxon>
        <taxon>Bacillales</taxon>
        <taxon>Bacillaceae</taxon>
        <taxon>Aureibacillus</taxon>
    </lineage>
</organism>
<sequence>MQTMVHYLMEKPEVLEQVKRGTVSLIGITEEEKAAVIQAFTEEGVRKADFWK</sequence>
<dbReference type="EMBL" id="SNYJ01000020">
    <property type="protein sequence ID" value="TDQ36103.1"/>
    <property type="molecule type" value="Genomic_DNA"/>
</dbReference>
<dbReference type="Pfam" id="PF05952">
    <property type="entry name" value="ComX"/>
    <property type="match status" value="1"/>
</dbReference>